<feature type="region of interest" description="Disordered" evidence="5">
    <location>
        <begin position="584"/>
        <end position="656"/>
    </location>
</feature>
<dbReference type="GO" id="GO:0003723">
    <property type="term" value="F:RNA binding"/>
    <property type="evidence" value="ECO:0007669"/>
    <property type="project" value="TreeGrafter"/>
</dbReference>
<dbReference type="InterPro" id="IPR039754">
    <property type="entry name" value="Esf1"/>
</dbReference>
<evidence type="ECO:0000259" key="6">
    <source>
        <dbReference type="Pfam" id="PF08159"/>
    </source>
</evidence>
<dbReference type="Pfam" id="PF25121">
    <property type="entry name" value="RRM_ESF1"/>
    <property type="match status" value="1"/>
</dbReference>
<evidence type="ECO:0000256" key="5">
    <source>
        <dbReference type="SAM" id="MobiDB-lite"/>
    </source>
</evidence>
<evidence type="ECO:0000259" key="7">
    <source>
        <dbReference type="Pfam" id="PF25121"/>
    </source>
</evidence>
<evidence type="ECO:0000313" key="8">
    <source>
        <dbReference type="EMBL" id="KAJ7630887.1"/>
    </source>
</evidence>
<dbReference type="GO" id="GO:0005730">
    <property type="term" value="C:nucleolus"/>
    <property type="evidence" value="ECO:0007669"/>
    <property type="project" value="UniProtKB-SubCell"/>
</dbReference>
<keyword evidence="3" id="KW-0175">Coiled coil</keyword>
<feature type="compositionally biased region" description="Acidic residues" evidence="5">
    <location>
        <begin position="115"/>
        <end position="129"/>
    </location>
</feature>
<dbReference type="PANTHER" id="PTHR12202">
    <property type="entry name" value="ESF1 HOMOLOG"/>
    <property type="match status" value="1"/>
</dbReference>
<feature type="domain" description="ESF1 RRM" evidence="7">
    <location>
        <begin position="153"/>
        <end position="331"/>
    </location>
</feature>
<protein>
    <recommendedName>
        <fullName evidence="10">NUC153 domain-containing protein</fullName>
    </recommendedName>
</protein>
<feature type="compositionally biased region" description="Acidic residues" evidence="5">
    <location>
        <begin position="480"/>
        <end position="492"/>
    </location>
</feature>
<evidence type="ECO:0000256" key="4">
    <source>
        <dbReference type="ARBA" id="ARBA00023242"/>
    </source>
</evidence>
<dbReference type="GO" id="GO:0006364">
    <property type="term" value="P:rRNA processing"/>
    <property type="evidence" value="ECO:0007669"/>
    <property type="project" value="InterPro"/>
</dbReference>
<dbReference type="Proteomes" id="UP001221142">
    <property type="component" value="Unassembled WGS sequence"/>
</dbReference>
<dbReference type="InterPro" id="IPR056750">
    <property type="entry name" value="RRM_ESF1"/>
</dbReference>
<dbReference type="PANTHER" id="PTHR12202:SF0">
    <property type="entry name" value="ESF1 HOMOLOG"/>
    <property type="match status" value="1"/>
</dbReference>
<sequence length="656" mass="74248">MDSRFARLRSDPRFRRPRKEKSKVVVDDRFKSVFAAQPKKGRVDKYGRPISGNHEHENLRRFYRLENDEDNPPSLPDYARGQALLESSDEDESAAEDVDETVPGRQSTRPINLTEDPDAEVDLDEDNFADLDAQAAEYAQTHPEDASPEVVQTNRLAAVNLDWDHVRAAHLFKICSSLVSPTASSVIPPPPETKAERAPKGGPSRVARGKVLSVRIYPSEFGKERLAREEKEGPPPEIFKKSTALDEDTVDEKNIYDVGDEDDYDEDALRKYQLERLRYYYAIITCDTTEAAAHIYAELEGTELERSANVFDLSFVPSDMSFDAECRDEATEDAGTSHKGIDFVTDALRHSKVKLTWDEDDPERNQVTRRTLTRKEIDEADFRAYLASSSDDDSDVDDNSKGKKASRDRLRSLLLSGGDELPEGWDRGGDGDGDVDMEITFTPGLTNSKAPEDETTLDKYQRKMREKRKKKKSEVKAVEEEAEVDEFFDDEDKPTKKAAPRPPKDDQSSRPISTPEELSLLVSSDNTAQEPRHFDMKAIIKAEKQAKRKGRKTKKDIDTQETQEDFKIDVKDARFNVLHDDHTFAIDPSNPHFKRTKGMDALLEERSKRQRQKQGVESTGKQSSSGESRSLQSLVESVKRKSTTVNGPSGKRRKLQ</sequence>
<feature type="non-terminal residue" evidence="8">
    <location>
        <position position="656"/>
    </location>
</feature>
<feature type="compositionally biased region" description="Low complexity" evidence="5">
    <location>
        <begin position="617"/>
        <end position="634"/>
    </location>
</feature>
<dbReference type="AlphaFoldDB" id="A0AAD7BUQ7"/>
<feature type="compositionally biased region" description="Basic and acidic residues" evidence="5">
    <location>
        <begin position="450"/>
        <end position="463"/>
    </location>
</feature>
<gene>
    <name evidence="8" type="ORF">FB45DRAFT_793617</name>
</gene>
<feature type="region of interest" description="Disordered" evidence="5">
    <location>
        <begin position="182"/>
        <end position="204"/>
    </location>
</feature>
<comment type="caution">
    <text evidence="8">The sequence shown here is derived from an EMBL/GenBank/DDBJ whole genome shotgun (WGS) entry which is preliminary data.</text>
</comment>
<organism evidence="8 9">
    <name type="scientific">Roridomyces roridus</name>
    <dbReference type="NCBI Taxonomy" id="1738132"/>
    <lineage>
        <taxon>Eukaryota</taxon>
        <taxon>Fungi</taxon>
        <taxon>Dikarya</taxon>
        <taxon>Basidiomycota</taxon>
        <taxon>Agaricomycotina</taxon>
        <taxon>Agaricomycetes</taxon>
        <taxon>Agaricomycetidae</taxon>
        <taxon>Agaricales</taxon>
        <taxon>Marasmiineae</taxon>
        <taxon>Mycenaceae</taxon>
        <taxon>Roridomyces</taxon>
    </lineage>
</organism>
<evidence type="ECO:0008006" key="10">
    <source>
        <dbReference type="Google" id="ProtNLM"/>
    </source>
</evidence>
<feature type="compositionally biased region" description="Acidic residues" evidence="5">
    <location>
        <begin position="87"/>
        <end position="100"/>
    </location>
</feature>
<proteinExistence type="inferred from homology"/>
<feature type="compositionally biased region" description="Basic and acidic residues" evidence="5">
    <location>
        <begin position="1"/>
        <end position="14"/>
    </location>
</feature>
<keyword evidence="4" id="KW-0539">Nucleus</keyword>
<feature type="region of interest" description="Disordered" evidence="5">
    <location>
        <begin position="1"/>
        <end position="22"/>
    </location>
</feature>
<dbReference type="Pfam" id="PF08159">
    <property type="entry name" value="NUC153"/>
    <property type="match status" value="1"/>
</dbReference>
<dbReference type="EMBL" id="JARKIF010000009">
    <property type="protein sequence ID" value="KAJ7630887.1"/>
    <property type="molecule type" value="Genomic_DNA"/>
</dbReference>
<keyword evidence="9" id="KW-1185">Reference proteome</keyword>
<feature type="region of interest" description="Disordered" evidence="5">
    <location>
        <begin position="38"/>
        <end position="130"/>
    </location>
</feature>
<feature type="compositionally biased region" description="Basic residues" evidence="5">
    <location>
        <begin position="464"/>
        <end position="473"/>
    </location>
</feature>
<feature type="compositionally biased region" description="Basic and acidic residues" evidence="5">
    <location>
        <begin position="398"/>
        <end position="411"/>
    </location>
</feature>
<evidence type="ECO:0000313" key="9">
    <source>
        <dbReference type="Proteomes" id="UP001221142"/>
    </source>
</evidence>
<accession>A0AAD7BUQ7</accession>
<feature type="compositionally biased region" description="Basic and acidic residues" evidence="5">
    <location>
        <begin position="41"/>
        <end position="66"/>
    </location>
</feature>
<feature type="compositionally biased region" description="Basic and acidic residues" evidence="5">
    <location>
        <begin position="530"/>
        <end position="545"/>
    </location>
</feature>
<comment type="similarity">
    <text evidence="2">Belongs to the ESF1 family.</text>
</comment>
<feature type="region of interest" description="Disordered" evidence="5">
    <location>
        <begin position="387"/>
        <end position="564"/>
    </location>
</feature>
<evidence type="ECO:0000256" key="1">
    <source>
        <dbReference type="ARBA" id="ARBA00004604"/>
    </source>
</evidence>
<evidence type="ECO:0000256" key="3">
    <source>
        <dbReference type="ARBA" id="ARBA00023054"/>
    </source>
</evidence>
<reference evidence="8" key="1">
    <citation type="submission" date="2023-03" db="EMBL/GenBank/DDBJ databases">
        <title>Massive genome expansion in bonnet fungi (Mycena s.s.) driven by repeated elements and novel gene families across ecological guilds.</title>
        <authorList>
            <consortium name="Lawrence Berkeley National Laboratory"/>
            <person name="Harder C.B."/>
            <person name="Miyauchi S."/>
            <person name="Viragh M."/>
            <person name="Kuo A."/>
            <person name="Thoen E."/>
            <person name="Andreopoulos B."/>
            <person name="Lu D."/>
            <person name="Skrede I."/>
            <person name="Drula E."/>
            <person name="Henrissat B."/>
            <person name="Morin E."/>
            <person name="Kohler A."/>
            <person name="Barry K."/>
            <person name="LaButti K."/>
            <person name="Morin E."/>
            <person name="Salamov A."/>
            <person name="Lipzen A."/>
            <person name="Mereny Z."/>
            <person name="Hegedus B."/>
            <person name="Baldrian P."/>
            <person name="Stursova M."/>
            <person name="Weitz H."/>
            <person name="Taylor A."/>
            <person name="Grigoriev I.V."/>
            <person name="Nagy L.G."/>
            <person name="Martin F."/>
            <person name="Kauserud H."/>
        </authorList>
    </citation>
    <scope>NUCLEOTIDE SEQUENCE</scope>
    <source>
        <strain evidence="8">9284</strain>
    </source>
</reference>
<name>A0AAD7BUQ7_9AGAR</name>
<feature type="domain" description="NUC153" evidence="6">
    <location>
        <begin position="572"/>
        <end position="599"/>
    </location>
</feature>
<evidence type="ECO:0000256" key="2">
    <source>
        <dbReference type="ARBA" id="ARBA00009087"/>
    </source>
</evidence>
<dbReference type="InterPro" id="IPR012580">
    <property type="entry name" value="NUC153"/>
</dbReference>
<comment type="subcellular location">
    <subcellularLocation>
        <location evidence="1">Nucleus</location>
        <location evidence="1">Nucleolus</location>
    </subcellularLocation>
</comment>